<gene>
    <name evidence="1" type="ORF">LEMA_uP046030.1</name>
</gene>
<sequence>MSVAERRTRARSLSPSAYLIYIRIYSLLIAKLAKGVDLDAKSSLNRSLG</sequence>
<dbReference type="AlphaFoldDB" id="E5R4C9"/>
<name>E5R4C9_LEPMJ</name>
<dbReference type="InParanoid" id="E5R4C9"/>
<evidence type="ECO:0000313" key="2">
    <source>
        <dbReference type="Proteomes" id="UP000002668"/>
    </source>
</evidence>
<reference evidence="2" key="1">
    <citation type="journal article" date="2011" name="Nat. Commun.">
        <title>Effector diversification within compartments of the Leptosphaeria maculans genome affected by Repeat-Induced Point mutations.</title>
        <authorList>
            <person name="Rouxel T."/>
            <person name="Grandaubert J."/>
            <person name="Hane J.K."/>
            <person name="Hoede C."/>
            <person name="van de Wouw A.P."/>
            <person name="Couloux A."/>
            <person name="Dominguez V."/>
            <person name="Anthouard V."/>
            <person name="Bally P."/>
            <person name="Bourras S."/>
            <person name="Cozijnsen A.J."/>
            <person name="Ciuffetti L.M."/>
            <person name="Degrave A."/>
            <person name="Dilmaghani A."/>
            <person name="Duret L."/>
            <person name="Fudal I."/>
            <person name="Goodwin S.B."/>
            <person name="Gout L."/>
            <person name="Glaser N."/>
            <person name="Linglin J."/>
            <person name="Kema G.H.J."/>
            <person name="Lapalu N."/>
            <person name="Lawrence C.B."/>
            <person name="May K."/>
            <person name="Meyer M."/>
            <person name="Ollivier B."/>
            <person name="Poulain J."/>
            <person name="Schoch C.L."/>
            <person name="Simon A."/>
            <person name="Spatafora J.W."/>
            <person name="Stachowiak A."/>
            <person name="Turgeon B.G."/>
            <person name="Tyler B.M."/>
            <person name="Vincent D."/>
            <person name="Weissenbach J."/>
            <person name="Amselem J."/>
            <person name="Quesneville H."/>
            <person name="Oliver R.P."/>
            <person name="Wincker P."/>
            <person name="Balesdent M.-H."/>
            <person name="Howlett B.J."/>
        </authorList>
    </citation>
    <scope>NUCLEOTIDE SEQUENCE [LARGE SCALE GENOMIC DNA]</scope>
    <source>
        <strain evidence="2">JN3 / isolate v23.1.3 / race Av1-4-5-6-7-8</strain>
    </source>
</reference>
<accession>E5R4C9</accession>
<proteinExistence type="predicted"/>
<dbReference type="HOGENOM" id="CLU_3143358_0_0_1"/>
<dbReference type="EMBL" id="FP929083">
    <property type="protein sequence ID" value="CBX91897.1"/>
    <property type="molecule type" value="Genomic_DNA"/>
</dbReference>
<protein>
    <submittedName>
        <fullName evidence="1">Predicted protein</fullName>
    </submittedName>
</protein>
<organism evidence="2">
    <name type="scientific">Leptosphaeria maculans (strain JN3 / isolate v23.1.3 / race Av1-4-5-6-7-8)</name>
    <name type="common">Blackleg fungus</name>
    <name type="synonym">Phoma lingam</name>
    <dbReference type="NCBI Taxonomy" id="985895"/>
    <lineage>
        <taxon>Eukaryota</taxon>
        <taxon>Fungi</taxon>
        <taxon>Dikarya</taxon>
        <taxon>Ascomycota</taxon>
        <taxon>Pezizomycotina</taxon>
        <taxon>Dothideomycetes</taxon>
        <taxon>Pleosporomycetidae</taxon>
        <taxon>Pleosporales</taxon>
        <taxon>Pleosporineae</taxon>
        <taxon>Leptosphaeriaceae</taxon>
        <taxon>Plenodomus</taxon>
        <taxon>Plenodomus lingam/Leptosphaeria maculans species complex</taxon>
    </lineage>
</organism>
<dbReference type="VEuPathDB" id="FungiDB:LEMA_uP046030.1"/>
<dbReference type="Proteomes" id="UP000002668">
    <property type="component" value="Genome"/>
</dbReference>
<evidence type="ECO:0000313" key="1">
    <source>
        <dbReference type="EMBL" id="CBX91897.1"/>
    </source>
</evidence>
<keyword evidence="2" id="KW-1185">Reference proteome</keyword>